<proteinExistence type="predicted"/>
<feature type="domain" description="HTH tetR-type" evidence="5">
    <location>
        <begin position="19"/>
        <end position="79"/>
    </location>
</feature>
<comment type="caution">
    <text evidence="6">The sequence shown here is derived from an EMBL/GenBank/DDBJ whole genome shotgun (WGS) entry which is preliminary data.</text>
</comment>
<feature type="region of interest" description="Disordered" evidence="3">
    <location>
        <begin position="1"/>
        <end position="21"/>
    </location>
</feature>
<evidence type="ECO:0000256" key="2">
    <source>
        <dbReference type="PROSITE-ProRule" id="PRU00335"/>
    </source>
</evidence>
<sequence>MSNETRRSPTGPARQRDAERTKRAILESARVEFAQFGYAGARVGRIADRAGVNKQLISYYFGGKQGLRDAVDQAWWDSQPALYPQGVPLAEVAANYARAAAANPDGIRLLIWEAMGDTGPGDGGSGDAGSDPAGSDPADAEETSTLRTEWMGQFVEDIRARQRTGEMPPGVDPRVLGLMMFAAAAAPVAFAPVAAAMGIEKSQTADWYADQLTLLVRALSP</sequence>
<dbReference type="SUPFAM" id="SSF48498">
    <property type="entry name" value="Tetracyclin repressor-like, C-terminal domain"/>
    <property type="match status" value="1"/>
</dbReference>
<dbReference type="RefSeq" id="WP_344315493.1">
    <property type="nucleotide sequence ID" value="NZ_BAAANY010000055.1"/>
</dbReference>
<dbReference type="InterPro" id="IPR036271">
    <property type="entry name" value="Tet_transcr_reg_TetR-rel_C_sf"/>
</dbReference>
<feature type="region of interest" description="Disordered" evidence="3">
    <location>
        <begin position="118"/>
        <end position="144"/>
    </location>
</feature>
<evidence type="ECO:0000259" key="5">
    <source>
        <dbReference type="PROSITE" id="PS50977"/>
    </source>
</evidence>
<evidence type="ECO:0000256" key="1">
    <source>
        <dbReference type="ARBA" id="ARBA00023125"/>
    </source>
</evidence>
<dbReference type="SUPFAM" id="SSF46689">
    <property type="entry name" value="Homeodomain-like"/>
    <property type="match status" value="1"/>
</dbReference>
<dbReference type="InterPro" id="IPR009057">
    <property type="entry name" value="Homeodomain-like_sf"/>
</dbReference>
<dbReference type="PRINTS" id="PR00455">
    <property type="entry name" value="HTHTETR"/>
</dbReference>
<keyword evidence="4" id="KW-1133">Transmembrane helix</keyword>
<dbReference type="PANTHER" id="PTHR30328:SF54">
    <property type="entry name" value="HTH-TYPE TRANSCRIPTIONAL REPRESSOR SCO4008"/>
    <property type="match status" value="1"/>
</dbReference>
<protein>
    <recommendedName>
        <fullName evidence="5">HTH tetR-type domain-containing protein</fullName>
    </recommendedName>
</protein>
<dbReference type="InterPro" id="IPR001647">
    <property type="entry name" value="HTH_TetR"/>
</dbReference>
<dbReference type="PROSITE" id="PS50977">
    <property type="entry name" value="HTH_TETR_2"/>
    <property type="match status" value="1"/>
</dbReference>
<accession>A0ABN2JDU3</accession>
<organism evidence="6 7">
    <name type="scientific">Fodinicola feengrottensis</name>
    <dbReference type="NCBI Taxonomy" id="435914"/>
    <lineage>
        <taxon>Bacteria</taxon>
        <taxon>Bacillati</taxon>
        <taxon>Actinomycetota</taxon>
        <taxon>Actinomycetes</taxon>
        <taxon>Mycobacteriales</taxon>
        <taxon>Fodinicola</taxon>
    </lineage>
</organism>
<dbReference type="Pfam" id="PF00440">
    <property type="entry name" value="TetR_N"/>
    <property type="match status" value="1"/>
</dbReference>
<keyword evidence="4" id="KW-0812">Transmembrane</keyword>
<dbReference type="Gene3D" id="1.10.357.10">
    <property type="entry name" value="Tetracycline Repressor, domain 2"/>
    <property type="match status" value="1"/>
</dbReference>
<name>A0ABN2JDU3_9ACTN</name>
<feature type="compositionally biased region" description="Low complexity" evidence="3">
    <location>
        <begin position="128"/>
        <end position="137"/>
    </location>
</feature>
<gene>
    <name evidence="6" type="ORF">GCM10009765_83280</name>
</gene>
<keyword evidence="7" id="KW-1185">Reference proteome</keyword>
<feature type="transmembrane region" description="Helical" evidence="4">
    <location>
        <begin position="175"/>
        <end position="199"/>
    </location>
</feature>
<feature type="DNA-binding region" description="H-T-H motif" evidence="2">
    <location>
        <begin position="42"/>
        <end position="61"/>
    </location>
</feature>
<reference evidence="6 7" key="1">
    <citation type="journal article" date="2019" name="Int. J. Syst. Evol. Microbiol.">
        <title>The Global Catalogue of Microorganisms (GCM) 10K type strain sequencing project: providing services to taxonomists for standard genome sequencing and annotation.</title>
        <authorList>
            <consortium name="The Broad Institute Genomics Platform"/>
            <consortium name="The Broad Institute Genome Sequencing Center for Infectious Disease"/>
            <person name="Wu L."/>
            <person name="Ma J."/>
        </authorList>
    </citation>
    <scope>NUCLEOTIDE SEQUENCE [LARGE SCALE GENOMIC DNA]</scope>
    <source>
        <strain evidence="6 7">JCM 14718</strain>
    </source>
</reference>
<evidence type="ECO:0000256" key="4">
    <source>
        <dbReference type="SAM" id="Phobius"/>
    </source>
</evidence>
<evidence type="ECO:0000313" key="6">
    <source>
        <dbReference type="EMBL" id="GAA1722668.1"/>
    </source>
</evidence>
<dbReference type="InterPro" id="IPR050109">
    <property type="entry name" value="HTH-type_TetR-like_transc_reg"/>
</dbReference>
<dbReference type="EMBL" id="BAAANY010000055">
    <property type="protein sequence ID" value="GAA1722668.1"/>
    <property type="molecule type" value="Genomic_DNA"/>
</dbReference>
<dbReference type="PANTHER" id="PTHR30328">
    <property type="entry name" value="TRANSCRIPTIONAL REPRESSOR"/>
    <property type="match status" value="1"/>
</dbReference>
<keyword evidence="1 2" id="KW-0238">DNA-binding</keyword>
<feature type="compositionally biased region" description="Gly residues" evidence="3">
    <location>
        <begin position="118"/>
        <end position="127"/>
    </location>
</feature>
<evidence type="ECO:0000313" key="7">
    <source>
        <dbReference type="Proteomes" id="UP001500618"/>
    </source>
</evidence>
<evidence type="ECO:0000256" key="3">
    <source>
        <dbReference type="SAM" id="MobiDB-lite"/>
    </source>
</evidence>
<keyword evidence="4" id="KW-0472">Membrane</keyword>
<dbReference type="Proteomes" id="UP001500618">
    <property type="component" value="Unassembled WGS sequence"/>
</dbReference>